<accession>A0ABQ5IVH3</accession>
<evidence type="ECO:0000313" key="1">
    <source>
        <dbReference type="EMBL" id="GJU04242.1"/>
    </source>
</evidence>
<proteinExistence type="predicted"/>
<organism evidence="1 2">
    <name type="scientific">Tanacetum coccineum</name>
    <dbReference type="NCBI Taxonomy" id="301880"/>
    <lineage>
        <taxon>Eukaryota</taxon>
        <taxon>Viridiplantae</taxon>
        <taxon>Streptophyta</taxon>
        <taxon>Embryophyta</taxon>
        <taxon>Tracheophyta</taxon>
        <taxon>Spermatophyta</taxon>
        <taxon>Magnoliopsida</taxon>
        <taxon>eudicotyledons</taxon>
        <taxon>Gunneridae</taxon>
        <taxon>Pentapetalae</taxon>
        <taxon>asterids</taxon>
        <taxon>campanulids</taxon>
        <taxon>Asterales</taxon>
        <taxon>Asteraceae</taxon>
        <taxon>Asteroideae</taxon>
        <taxon>Anthemideae</taxon>
        <taxon>Anthemidinae</taxon>
        <taxon>Tanacetum</taxon>
    </lineage>
</organism>
<comment type="caution">
    <text evidence="1">The sequence shown here is derived from an EMBL/GenBank/DDBJ whole genome shotgun (WGS) entry which is preliminary data.</text>
</comment>
<protein>
    <submittedName>
        <fullName evidence="1">Uncharacterized protein</fullName>
    </submittedName>
</protein>
<keyword evidence="2" id="KW-1185">Reference proteome</keyword>
<sequence>MASRSYDTLDTRPNGDALRSAFLKGPLLSSCITPAVPATEDSPAVPEQTTVETVMNMTLENRAHFESDKSTNVGSMKGSQTRLVSVVATSAVSVLTARNFGHYAKECQSQNGRAIDWLAEKDGEIDEQELEDN</sequence>
<reference evidence="1" key="2">
    <citation type="submission" date="2022-01" db="EMBL/GenBank/DDBJ databases">
        <authorList>
            <person name="Yamashiro T."/>
            <person name="Shiraishi A."/>
            <person name="Satake H."/>
            <person name="Nakayama K."/>
        </authorList>
    </citation>
    <scope>NUCLEOTIDE SEQUENCE</scope>
</reference>
<dbReference type="EMBL" id="BQNB010021230">
    <property type="protein sequence ID" value="GJU04242.1"/>
    <property type="molecule type" value="Genomic_DNA"/>
</dbReference>
<reference evidence="1" key="1">
    <citation type="journal article" date="2022" name="Int. J. Mol. Sci.">
        <title>Draft Genome of Tanacetum Coccineum: Genomic Comparison of Closely Related Tanacetum-Family Plants.</title>
        <authorList>
            <person name="Yamashiro T."/>
            <person name="Shiraishi A."/>
            <person name="Nakayama K."/>
            <person name="Satake H."/>
        </authorList>
    </citation>
    <scope>NUCLEOTIDE SEQUENCE</scope>
</reference>
<dbReference type="Proteomes" id="UP001151760">
    <property type="component" value="Unassembled WGS sequence"/>
</dbReference>
<name>A0ABQ5IVH3_9ASTR</name>
<evidence type="ECO:0000313" key="2">
    <source>
        <dbReference type="Proteomes" id="UP001151760"/>
    </source>
</evidence>
<gene>
    <name evidence="1" type="ORF">Tco_1114580</name>
</gene>